<feature type="compositionally biased region" description="Low complexity" evidence="1">
    <location>
        <begin position="49"/>
        <end position="62"/>
    </location>
</feature>
<protein>
    <submittedName>
        <fullName evidence="2">Uncharacterized protein</fullName>
    </submittedName>
</protein>
<reference evidence="3" key="1">
    <citation type="submission" date="2017-09" db="EMBL/GenBank/DDBJ databases">
        <title>Depth-based differentiation of microbial function through sediment-hosted aquifers and enrichment of novel symbionts in the deep terrestrial subsurface.</title>
        <authorList>
            <person name="Probst A.J."/>
            <person name="Ladd B."/>
            <person name="Jarett J.K."/>
            <person name="Geller-Mcgrath D.E."/>
            <person name="Sieber C.M.K."/>
            <person name="Emerson J.B."/>
            <person name="Anantharaman K."/>
            <person name="Thomas B.C."/>
            <person name="Malmstrom R."/>
            <person name="Stieglmeier M."/>
            <person name="Klingl A."/>
            <person name="Woyke T."/>
            <person name="Ryan C.M."/>
            <person name="Banfield J.F."/>
        </authorList>
    </citation>
    <scope>NUCLEOTIDE SEQUENCE [LARGE SCALE GENOMIC DNA]</scope>
</reference>
<evidence type="ECO:0000313" key="2">
    <source>
        <dbReference type="EMBL" id="PIS39111.1"/>
    </source>
</evidence>
<feature type="region of interest" description="Disordered" evidence="1">
    <location>
        <begin position="39"/>
        <end position="62"/>
    </location>
</feature>
<dbReference type="EMBL" id="PEYE01000002">
    <property type="protein sequence ID" value="PIS39111.1"/>
    <property type="molecule type" value="Genomic_DNA"/>
</dbReference>
<accession>A0A2M6T1C2</accession>
<gene>
    <name evidence="2" type="ORF">COT34_00025</name>
</gene>
<name>A0A2M6T1C2_9BACT</name>
<sequence>MIFDILFLIFDFKGVLNDSEARPFDLHALSTPPAFILSQDQTLKKNENPESNDSVSSSNSVN</sequence>
<evidence type="ECO:0000313" key="3">
    <source>
        <dbReference type="Proteomes" id="UP000229390"/>
    </source>
</evidence>
<organism evidence="2 3">
    <name type="scientific">Candidatus Nealsonbacteria bacterium CG08_land_8_20_14_0_20_43_11</name>
    <dbReference type="NCBI Taxonomy" id="1974706"/>
    <lineage>
        <taxon>Bacteria</taxon>
        <taxon>Candidatus Nealsoniibacteriota</taxon>
    </lineage>
</organism>
<dbReference type="AlphaFoldDB" id="A0A2M6T1C2"/>
<comment type="caution">
    <text evidence="2">The sequence shown here is derived from an EMBL/GenBank/DDBJ whole genome shotgun (WGS) entry which is preliminary data.</text>
</comment>
<evidence type="ECO:0000256" key="1">
    <source>
        <dbReference type="SAM" id="MobiDB-lite"/>
    </source>
</evidence>
<proteinExistence type="predicted"/>
<dbReference type="Proteomes" id="UP000229390">
    <property type="component" value="Unassembled WGS sequence"/>
</dbReference>